<accession>A0A1A9ZAP9</accession>
<reference evidence="3" key="1">
    <citation type="submission" date="2014-03" db="EMBL/GenBank/DDBJ databases">
        <authorList>
            <person name="Aksoy S."/>
            <person name="Warren W."/>
            <person name="Wilson R.K."/>
        </authorList>
    </citation>
    <scope>NUCLEOTIDE SEQUENCE [LARGE SCALE GENOMIC DNA]</scope>
    <source>
        <strain evidence="3">IAEA</strain>
    </source>
</reference>
<feature type="transmembrane region" description="Helical" evidence="1">
    <location>
        <begin position="25"/>
        <end position="58"/>
    </location>
</feature>
<keyword evidence="1" id="KW-1133">Transmembrane helix</keyword>
<protein>
    <submittedName>
        <fullName evidence="2">Uncharacterized protein</fullName>
    </submittedName>
</protein>
<keyword evidence="3" id="KW-1185">Reference proteome</keyword>
<keyword evidence="1" id="KW-0472">Membrane</keyword>
<dbReference type="VEuPathDB" id="VectorBase:GPAI008889"/>
<name>A0A1A9ZAP9_GLOPL</name>
<sequence>MSQRLPELTTSLYAIYRTTSSPEPFIIIAFVAVVAFPILITTMHIFSGFSSVSSILILRQERYQEQFAAIRDHHKKLMLQINARIDGEVQASSTNLFSYHEMLPAFRMPEDLPFHWLSLSAANSSSKLASFL</sequence>
<dbReference type="EnsemblMetazoa" id="GPAI008889-RA">
    <property type="protein sequence ID" value="GPAI008889-PA"/>
    <property type="gene ID" value="GPAI008889"/>
</dbReference>
<evidence type="ECO:0000313" key="2">
    <source>
        <dbReference type="EnsemblMetazoa" id="GPAI008889-PA"/>
    </source>
</evidence>
<evidence type="ECO:0000256" key="1">
    <source>
        <dbReference type="SAM" id="Phobius"/>
    </source>
</evidence>
<keyword evidence="1" id="KW-0812">Transmembrane</keyword>
<dbReference type="Proteomes" id="UP000092445">
    <property type="component" value="Unassembled WGS sequence"/>
</dbReference>
<dbReference type="AlphaFoldDB" id="A0A1A9ZAP9"/>
<proteinExistence type="predicted"/>
<organism evidence="2 3">
    <name type="scientific">Glossina pallidipes</name>
    <name type="common">Tsetse fly</name>
    <dbReference type="NCBI Taxonomy" id="7398"/>
    <lineage>
        <taxon>Eukaryota</taxon>
        <taxon>Metazoa</taxon>
        <taxon>Ecdysozoa</taxon>
        <taxon>Arthropoda</taxon>
        <taxon>Hexapoda</taxon>
        <taxon>Insecta</taxon>
        <taxon>Pterygota</taxon>
        <taxon>Neoptera</taxon>
        <taxon>Endopterygota</taxon>
        <taxon>Diptera</taxon>
        <taxon>Brachycera</taxon>
        <taxon>Muscomorpha</taxon>
        <taxon>Hippoboscoidea</taxon>
        <taxon>Glossinidae</taxon>
        <taxon>Glossina</taxon>
    </lineage>
</organism>
<reference evidence="2" key="2">
    <citation type="submission" date="2020-05" db="UniProtKB">
        <authorList>
            <consortium name="EnsemblMetazoa"/>
        </authorList>
    </citation>
    <scope>IDENTIFICATION</scope>
    <source>
        <strain evidence="2">IAEA</strain>
    </source>
</reference>
<evidence type="ECO:0000313" key="3">
    <source>
        <dbReference type="Proteomes" id="UP000092445"/>
    </source>
</evidence>